<feature type="compositionally biased region" description="Polar residues" evidence="1">
    <location>
        <begin position="91"/>
        <end position="103"/>
    </location>
</feature>
<dbReference type="RefSeq" id="WP_284075175.1">
    <property type="nucleotide sequence ID" value="NZ_JAQTJH010000024.1"/>
</dbReference>
<protein>
    <submittedName>
        <fullName evidence="2">Uncharacterized protein</fullName>
    </submittedName>
</protein>
<evidence type="ECO:0000313" key="2">
    <source>
        <dbReference type="EMBL" id="MDK2063218.1"/>
    </source>
</evidence>
<comment type="caution">
    <text evidence="2">The sequence shown here is derived from an EMBL/GenBank/DDBJ whole genome shotgun (WGS) entry which is preliminary data.</text>
</comment>
<evidence type="ECO:0000313" key="3">
    <source>
        <dbReference type="Proteomes" id="UP001237843"/>
    </source>
</evidence>
<feature type="region of interest" description="Disordered" evidence="1">
    <location>
        <begin position="78"/>
        <end position="103"/>
    </location>
</feature>
<name>A0AAW6VQ98_9BACT</name>
<evidence type="ECO:0000256" key="1">
    <source>
        <dbReference type="SAM" id="MobiDB-lite"/>
    </source>
</evidence>
<proteinExistence type="predicted"/>
<sequence length="115" mass="13650">MNSLELAKKRAEIEKSKAKRSKLDEHIKAIEYLLFEESFTLKQIQNFLEEDCNCKVAYSSLHAFCKRRFENMKKRLEKVKETSQEEKKPIDNNTKTNSKTSLEQDMLDFVNTLKR</sequence>
<reference evidence="2" key="1">
    <citation type="journal article" date="2023" name="Antibiotics">
        <title>Genomic Characterization of Antibiotic-Resistant Campylobacterales Isolated from Chilean Poultry Meat.</title>
        <authorList>
            <person name="Concha-Toloza M."/>
            <person name="Lopez-Cantillo M."/>
            <person name="Molina-Mora J.A."/>
            <person name="Collado L."/>
        </authorList>
    </citation>
    <scope>NUCLEOTIDE SEQUENCE</scope>
    <source>
        <strain evidence="2">FR1p273A</strain>
    </source>
</reference>
<feature type="compositionally biased region" description="Basic and acidic residues" evidence="1">
    <location>
        <begin position="78"/>
        <end position="90"/>
    </location>
</feature>
<organism evidence="2 3">
    <name type="scientific">Aliarcobacter butzleri</name>
    <dbReference type="NCBI Taxonomy" id="28197"/>
    <lineage>
        <taxon>Bacteria</taxon>
        <taxon>Pseudomonadati</taxon>
        <taxon>Campylobacterota</taxon>
        <taxon>Epsilonproteobacteria</taxon>
        <taxon>Campylobacterales</taxon>
        <taxon>Arcobacteraceae</taxon>
        <taxon>Aliarcobacter</taxon>
    </lineage>
</organism>
<accession>A0AAW6VQ98</accession>
<dbReference type="Proteomes" id="UP001237843">
    <property type="component" value="Unassembled WGS sequence"/>
</dbReference>
<dbReference type="EMBL" id="JAQTJH010000024">
    <property type="protein sequence ID" value="MDK2063218.1"/>
    <property type="molecule type" value="Genomic_DNA"/>
</dbReference>
<reference evidence="2" key="2">
    <citation type="submission" date="2023-02" db="EMBL/GenBank/DDBJ databases">
        <authorList>
            <person name="Concha-Toloza M."/>
            <person name="Lopez-Cantillo M."/>
            <person name="Molina-Mora J."/>
            <person name="Collado L."/>
        </authorList>
    </citation>
    <scope>NUCLEOTIDE SEQUENCE</scope>
    <source>
        <strain evidence="2">FR1p273A</strain>
    </source>
</reference>
<gene>
    <name evidence="2" type="ORF">PT520_11890</name>
</gene>
<dbReference type="AlphaFoldDB" id="A0AAW6VQ98"/>